<feature type="compositionally biased region" description="Basic and acidic residues" evidence="4">
    <location>
        <begin position="237"/>
        <end position="261"/>
    </location>
</feature>
<dbReference type="PANTHER" id="PTHR13486:SF2">
    <property type="entry name" value="SPLICING FACTOR C9ORF78"/>
    <property type="match status" value="1"/>
</dbReference>
<evidence type="ECO:0008006" key="7">
    <source>
        <dbReference type="Google" id="ProtNLM"/>
    </source>
</evidence>
<dbReference type="Proteomes" id="UP000800235">
    <property type="component" value="Unassembled WGS sequence"/>
</dbReference>
<dbReference type="Pfam" id="PF07052">
    <property type="entry name" value="Hep_59"/>
    <property type="match status" value="1"/>
</dbReference>
<dbReference type="InterPro" id="IPR010756">
    <property type="entry name" value="Tls1-like"/>
</dbReference>
<feature type="compositionally biased region" description="Basic residues" evidence="4">
    <location>
        <begin position="8"/>
        <end position="17"/>
    </location>
</feature>
<proteinExistence type="inferred from homology"/>
<accession>A0A9P4NKP9</accession>
<feature type="region of interest" description="Disordered" evidence="4">
    <location>
        <begin position="153"/>
        <end position="174"/>
    </location>
</feature>
<name>A0A9P4NKP9_9PEZI</name>
<comment type="similarity">
    <text evidence="2">Belongs to the TLS1 family.</text>
</comment>
<comment type="caution">
    <text evidence="5">The sequence shown here is derived from an EMBL/GenBank/DDBJ whole genome shotgun (WGS) entry which is preliminary data.</text>
</comment>
<evidence type="ECO:0000256" key="2">
    <source>
        <dbReference type="ARBA" id="ARBA00007643"/>
    </source>
</evidence>
<dbReference type="GO" id="GO:0005681">
    <property type="term" value="C:spliceosomal complex"/>
    <property type="evidence" value="ECO:0007669"/>
    <property type="project" value="TreeGrafter"/>
</dbReference>
<feature type="compositionally biased region" description="Low complexity" evidence="4">
    <location>
        <begin position="297"/>
        <end position="315"/>
    </location>
</feature>
<gene>
    <name evidence="5" type="ORF">EJ08DRAFT_663381</name>
</gene>
<reference evidence="5" key="1">
    <citation type="journal article" date="2020" name="Stud. Mycol.">
        <title>101 Dothideomycetes genomes: a test case for predicting lifestyles and emergence of pathogens.</title>
        <authorList>
            <person name="Haridas S."/>
            <person name="Albert R."/>
            <person name="Binder M."/>
            <person name="Bloem J."/>
            <person name="Labutti K."/>
            <person name="Salamov A."/>
            <person name="Andreopoulos B."/>
            <person name="Baker S."/>
            <person name="Barry K."/>
            <person name="Bills G."/>
            <person name="Bluhm B."/>
            <person name="Cannon C."/>
            <person name="Castanera R."/>
            <person name="Culley D."/>
            <person name="Daum C."/>
            <person name="Ezra D."/>
            <person name="Gonzalez J."/>
            <person name="Henrissat B."/>
            <person name="Kuo A."/>
            <person name="Liang C."/>
            <person name="Lipzen A."/>
            <person name="Lutzoni F."/>
            <person name="Magnuson J."/>
            <person name="Mondo S."/>
            <person name="Nolan M."/>
            <person name="Ohm R."/>
            <person name="Pangilinan J."/>
            <person name="Park H.-J."/>
            <person name="Ramirez L."/>
            <person name="Alfaro M."/>
            <person name="Sun H."/>
            <person name="Tritt A."/>
            <person name="Yoshinaga Y."/>
            <person name="Zwiers L.-H."/>
            <person name="Turgeon B."/>
            <person name="Goodwin S."/>
            <person name="Spatafora J."/>
            <person name="Crous P."/>
            <person name="Grigoriev I."/>
        </authorList>
    </citation>
    <scope>NUCLEOTIDE SEQUENCE</scope>
    <source>
        <strain evidence="5">CBS 130266</strain>
    </source>
</reference>
<feature type="region of interest" description="Disordered" evidence="4">
    <location>
        <begin position="201"/>
        <end position="276"/>
    </location>
</feature>
<feature type="region of interest" description="Disordered" evidence="4">
    <location>
        <begin position="289"/>
        <end position="338"/>
    </location>
</feature>
<dbReference type="AlphaFoldDB" id="A0A9P4NKP9"/>
<evidence type="ECO:0000256" key="4">
    <source>
        <dbReference type="SAM" id="MobiDB-lite"/>
    </source>
</evidence>
<dbReference type="GO" id="GO:0000398">
    <property type="term" value="P:mRNA splicing, via spliceosome"/>
    <property type="evidence" value="ECO:0007669"/>
    <property type="project" value="TreeGrafter"/>
</dbReference>
<evidence type="ECO:0000256" key="1">
    <source>
        <dbReference type="ARBA" id="ARBA00004123"/>
    </source>
</evidence>
<protein>
    <recommendedName>
        <fullName evidence="7">Hepatocellular carcinoma-associated antigen 59-domain-containing protein</fullName>
    </recommendedName>
</protein>
<dbReference type="EMBL" id="MU007066">
    <property type="protein sequence ID" value="KAF2426193.1"/>
    <property type="molecule type" value="Genomic_DNA"/>
</dbReference>
<organism evidence="5 6">
    <name type="scientific">Tothia fuscella</name>
    <dbReference type="NCBI Taxonomy" id="1048955"/>
    <lineage>
        <taxon>Eukaryota</taxon>
        <taxon>Fungi</taxon>
        <taxon>Dikarya</taxon>
        <taxon>Ascomycota</taxon>
        <taxon>Pezizomycotina</taxon>
        <taxon>Dothideomycetes</taxon>
        <taxon>Pleosporomycetidae</taxon>
        <taxon>Venturiales</taxon>
        <taxon>Cylindrosympodiaceae</taxon>
        <taxon>Tothia</taxon>
    </lineage>
</organism>
<comment type="subcellular location">
    <subcellularLocation>
        <location evidence="1">Nucleus</location>
    </subcellularLocation>
</comment>
<keyword evidence="6" id="KW-1185">Reference proteome</keyword>
<feature type="region of interest" description="Disordered" evidence="4">
    <location>
        <begin position="1"/>
        <end position="63"/>
    </location>
</feature>
<feature type="compositionally biased region" description="Basic and acidic residues" evidence="4">
    <location>
        <begin position="329"/>
        <end position="338"/>
    </location>
</feature>
<sequence>MTEPTFRAPKRRKVFRSRPKEENEDEHGAIFAQKQYPTPEIEPVLSQGQAREEPEEDGEQYSSVADILRRRKAGKQRKAGIEFTSTKTTTFADPITSQLTALVPVDNGQSVMEKATGRFTAQTGQVADVMDKHMVSYIDAKMAKLRESANALEASGSAANGEGRTPSGLLRTRQPAGVGKLLEIDLGPDATLKNIARTQAAQKRLEAGEPEAQNAGPQRKPRLGRDGKPWRSRKRRNSEDIARDKMVEDIMRESRLEKYEEPVISDTVEDDQAADDRIAEQFRKDFLDQVASKNVRKPAPAASGAASKAEGPKGPKMGGSRSVRAAMRLQEEKAAKKR</sequence>
<evidence type="ECO:0000313" key="6">
    <source>
        <dbReference type="Proteomes" id="UP000800235"/>
    </source>
</evidence>
<dbReference type="PANTHER" id="PTHR13486">
    <property type="entry name" value="TELOMERE LENGTH AND SILENCING PROTEIN 1 TLS1 FAMILY MEMBER"/>
    <property type="match status" value="1"/>
</dbReference>
<keyword evidence="3" id="KW-0539">Nucleus</keyword>
<evidence type="ECO:0000256" key="3">
    <source>
        <dbReference type="ARBA" id="ARBA00023242"/>
    </source>
</evidence>
<dbReference type="OrthoDB" id="5627at2759"/>
<evidence type="ECO:0000313" key="5">
    <source>
        <dbReference type="EMBL" id="KAF2426193.1"/>
    </source>
</evidence>